<organism evidence="2 3">
    <name type="scientific">Algimonas porphyrae</name>
    <dbReference type="NCBI Taxonomy" id="1128113"/>
    <lineage>
        <taxon>Bacteria</taxon>
        <taxon>Pseudomonadati</taxon>
        <taxon>Pseudomonadota</taxon>
        <taxon>Alphaproteobacteria</taxon>
        <taxon>Maricaulales</taxon>
        <taxon>Robiginitomaculaceae</taxon>
        <taxon>Algimonas</taxon>
    </lineage>
</organism>
<dbReference type="PANTHER" id="PTHR43798">
    <property type="entry name" value="MONOACYLGLYCEROL LIPASE"/>
    <property type="match status" value="1"/>
</dbReference>
<dbReference type="RefSeq" id="WP_284374340.1">
    <property type="nucleotide sequence ID" value="NZ_BSNJ01000010.1"/>
</dbReference>
<reference evidence="2" key="1">
    <citation type="journal article" date="2014" name="Int. J. Syst. Evol. Microbiol.">
        <title>Complete genome of a new Firmicutes species belonging to the dominant human colonic microbiota ('Ruminococcus bicirculans') reveals two chromosomes and a selective capacity to utilize plant glucans.</title>
        <authorList>
            <consortium name="NISC Comparative Sequencing Program"/>
            <person name="Wegmann U."/>
            <person name="Louis P."/>
            <person name="Goesmann A."/>
            <person name="Henrissat B."/>
            <person name="Duncan S.H."/>
            <person name="Flint H.J."/>
        </authorList>
    </citation>
    <scope>NUCLEOTIDE SEQUENCE</scope>
    <source>
        <strain evidence="2">NBRC 108216</strain>
    </source>
</reference>
<protein>
    <recommendedName>
        <fullName evidence="1">AB hydrolase-1 domain-containing protein</fullName>
    </recommendedName>
</protein>
<evidence type="ECO:0000313" key="3">
    <source>
        <dbReference type="Proteomes" id="UP001161390"/>
    </source>
</evidence>
<dbReference type="SUPFAM" id="SSF53474">
    <property type="entry name" value="alpha/beta-Hydrolases"/>
    <property type="match status" value="1"/>
</dbReference>
<name>A0ABQ5V678_9PROT</name>
<dbReference type="Gene3D" id="3.40.50.1820">
    <property type="entry name" value="alpha/beta hydrolase"/>
    <property type="match status" value="1"/>
</dbReference>
<feature type="domain" description="AB hydrolase-1" evidence="1">
    <location>
        <begin position="27"/>
        <end position="129"/>
    </location>
</feature>
<evidence type="ECO:0000259" key="1">
    <source>
        <dbReference type="Pfam" id="PF00561"/>
    </source>
</evidence>
<accession>A0ABQ5V678</accession>
<sequence length="264" mass="28890">MKFSYLDWPHGQIHIREWGYDSDTSQPPLVCLHPAPYSGAYFETMAPLLAKNRHVIALDYPGYGGSTRLKTIPTIGDYAKATRATIKHLGLGSEAVDLLGFHTGCLVAVEASLQIEINRLFLIDVPFFSQEEAEKKLKLFGDKNLSPDFSDLEPTWQFNVTKRHGDIGLSRSFNLFVEQLRAGEHSNDAFQAAFSYPCESSFAKAAAAAYVLATQSTLLDPSRKAAATLPNGTLIECLDVTKAALELGAESLAKTLSEFDADPS</sequence>
<gene>
    <name evidence="2" type="ORF">GCM10007854_30410</name>
</gene>
<dbReference type="Pfam" id="PF00561">
    <property type="entry name" value="Abhydrolase_1"/>
    <property type="match status" value="1"/>
</dbReference>
<proteinExistence type="predicted"/>
<dbReference type="EMBL" id="BSNJ01000010">
    <property type="protein sequence ID" value="GLQ22086.1"/>
    <property type="molecule type" value="Genomic_DNA"/>
</dbReference>
<dbReference type="Proteomes" id="UP001161390">
    <property type="component" value="Unassembled WGS sequence"/>
</dbReference>
<dbReference type="InterPro" id="IPR000073">
    <property type="entry name" value="AB_hydrolase_1"/>
</dbReference>
<reference evidence="2" key="2">
    <citation type="submission" date="2023-01" db="EMBL/GenBank/DDBJ databases">
        <title>Draft genome sequence of Algimonas porphyrae strain NBRC 108216.</title>
        <authorList>
            <person name="Sun Q."/>
            <person name="Mori K."/>
        </authorList>
    </citation>
    <scope>NUCLEOTIDE SEQUENCE</scope>
    <source>
        <strain evidence="2">NBRC 108216</strain>
    </source>
</reference>
<evidence type="ECO:0000313" key="2">
    <source>
        <dbReference type="EMBL" id="GLQ22086.1"/>
    </source>
</evidence>
<dbReference type="InterPro" id="IPR029058">
    <property type="entry name" value="AB_hydrolase_fold"/>
</dbReference>
<keyword evidence="3" id="KW-1185">Reference proteome</keyword>
<comment type="caution">
    <text evidence="2">The sequence shown here is derived from an EMBL/GenBank/DDBJ whole genome shotgun (WGS) entry which is preliminary data.</text>
</comment>
<dbReference type="InterPro" id="IPR050266">
    <property type="entry name" value="AB_hydrolase_sf"/>
</dbReference>